<accession>A0A0C2IN87</accession>
<dbReference type="GO" id="GO:0005975">
    <property type="term" value="P:carbohydrate metabolic process"/>
    <property type="evidence" value="ECO:0007669"/>
    <property type="project" value="InterPro"/>
</dbReference>
<feature type="active site" evidence="6">
    <location>
        <position position="340"/>
    </location>
</feature>
<dbReference type="GeneID" id="63681455"/>
<dbReference type="PANTHER" id="PTHR11742:SF49">
    <property type="entry name" value="ALPHA-1,2-MANNOSIDASE"/>
    <property type="match status" value="1"/>
</dbReference>
<gene>
    <name evidence="10" type="ORF">SPBR_08296</name>
</gene>
<dbReference type="GO" id="GO:0004571">
    <property type="term" value="F:mannosyl-oligosaccharide 1,2-alpha-mannosidase activity"/>
    <property type="evidence" value="ECO:0007669"/>
    <property type="project" value="InterPro"/>
</dbReference>
<dbReference type="AlphaFoldDB" id="A0A0C2IN87"/>
<dbReference type="HOGENOM" id="CLU_003818_0_0_1"/>
<dbReference type="InterPro" id="IPR001382">
    <property type="entry name" value="Glyco_hydro_47"/>
</dbReference>
<comment type="pathway">
    <text evidence="2">Protein modification; protein glycosylation.</text>
</comment>
<keyword evidence="7" id="KW-0479">Metal-binding</keyword>
<comment type="cofactor">
    <cofactor evidence="1 7">
        <name>Ca(2+)</name>
        <dbReference type="ChEBI" id="CHEBI:29108"/>
    </cofactor>
</comment>
<evidence type="ECO:0000256" key="2">
    <source>
        <dbReference type="ARBA" id="ARBA00004922"/>
    </source>
</evidence>
<feature type="active site" evidence="6">
    <location>
        <position position="532"/>
    </location>
</feature>
<feature type="active site" description="Proton donor" evidence="6">
    <location>
        <position position="202"/>
    </location>
</feature>
<dbReference type="EC" id="3.2.1.-" evidence="9"/>
<dbReference type="FunFam" id="1.50.10.10:FF:000037">
    <property type="entry name" value="alpha-1,2-Mannosidase"/>
    <property type="match status" value="1"/>
</dbReference>
<dbReference type="InterPro" id="IPR050749">
    <property type="entry name" value="Glycosyl_Hydrolase_47"/>
</dbReference>
<keyword evidence="9" id="KW-0326">Glycosidase</keyword>
<dbReference type="InterPro" id="IPR036026">
    <property type="entry name" value="Seven-hairpin_glycosidases"/>
</dbReference>
<dbReference type="EMBL" id="AWTV01000011">
    <property type="protein sequence ID" value="KIH86492.1"/>
    <property type="molecule type" value="Genomic_DNA"/>
</dbReference>
<dbReference type="UniPathway" id="UPA00378"/>
<evidence type="ECO:0000256" key="1">
    <source>
        <dbReference type="ARBA" id="ARBA00001913"/>
    </source>
</evidence>
<dbReference type="SUPFAM" id="SSF48225">
    <property type="entry name" value="Seven-hairpin glycosidases"/>
    <property type="match status" value="1"/>
</dbReference>
<evidence type="ECO:0000256" key="4">
    <source>
        <dbReference type="ARBA" id="ARBA00022801"/>
    </source>
</evidence>
<evidence type="ECO:0000256" key="5">
    <source>
        <dbReference type="ARBA" id="ARBA00023157"/>
    </source>
</evidence>
<keyword evidence="5 8" id="KW-1015">Disulfide bond</keyword>
<evidence type="ECO:0000313" key="10">
    <source>
        <dbReference type="EMBL" id="KIH86492.1"/>
    </source>
</evidence>
<feature type="active site" description="Proton donor" evidence="6">
    <location>
        <position position="458"/>
    </location>
</feature>
<evidence type="ECO:0000256" key="6">
    <source>
        <dbReference type="PIRSR" id="PIRSR601382-1"/>
    </source>
</evidence>
<dbReference type="Proteomes" id="UP000031575">
    <property type="component" value="Unassembled WGS sequence"/>
</dbReference>
<name>A0A0C2IN87_9PEZI</name>
<reference evidence="10 11" key="1">
    <citation type="journal article" date="2014" name="BMC Genomics">
        <title>Comparative genomics of the major fungal agents of human and animal Sporotrichosis: Sporothrix schenckii and Sporothrix brasiliensis.</title>
        <authorList>
            <person name="Teixeira M.M."/>
            <person name="de Almeida L.G."/>
            <person name="Kubitschek-Barreira P."/>
            <person name="Alves F.L."/>
            <person name="Kioshima E.S."/>
            <person name="Abadio A.K."/>
            <person name="Fernandes L."/>
            <person name="Derengowski L.S."/>
            <person name="Ferreira K.S."/>
            <person name="Souza R.C."/>
            <person name="Ruiz J.C."/>
            <person name="de Andrade N.C."/>
            <person name="Paes H.C."/>
            <person name="Nicola A.M."/>
            <person name="Albuquerque P."/>
            <person name="Gerber A.L."/>
            <person name="Martins V.P."/>
            <person name="Peconick L.D."/>
            <person name="Neto A.V."/>
            <person name="Chaucanez C.B."/>
            <person name="Silva P.A."/>
            <person name="Cunha O.L."/>
            <person name="de Oliveira F.F."/>
            <person name="dos Santos T.C."/>
            <person name="Barros A.L."/>
            <person name="Soares M.A."/>
            <person name="de Oliveira L.M."/>
            <person name="Marini M.M."/>
            <person name="Villalobos-Duno H."/>
            <person name="Cunha M.M."/>
            <person name="de Hoog S."/>
            <person name="da Silveira J.F."/>
            <person name="Henrissat B."/>
            <person name="Nino-Vega G.A."/>
            <person name="Cisalpino P.S."/>
            <person name="Mora-Montes H.M."/>
            <person name="Almeida S.R."/>
            <person name="Stajich J.E."/>
            <person name="Lopes-Bezerra L.M."/>
            <person name="Vasconcelos A.T."/>
            <person name="Felipe M.S."/>
        </authorList>
    </citation>
    <scope>NUCLEOTIDE SEQUENCE [LARGE SCALE GENOMIC DNA]</scope>
    <source>
        <strain evidence="10 11">5110</strain>
    </source>
</reference>
<evidence type="ECO:0000256" key="3">
    <source>
        <dbReference type="ARBA" id="ARBA00007658"/>
    </source>
</evidence>
<sequence>MAARWSKRRLTISLLLSGIFGLLYYQSKQHTVSPWGNVLPPGSAPLPHPEEANGGATAPTVPVDDGKFHWSQVELQHPIPVESMRPVPSPNTVTLKGIPKIQHSFKTESAAARDVRLARLELVRANFTHAWNGYKTHAWMGDEVRPLKGTPVSKFGGWAATLVDTLDTLWIMGLHAEFQNAVNAVDQIDFSTTNLDQVNVFETTIRYLGGFLAAYDLSDGQYPSLLAKATELGDMLYLAFDTPNHVVVTRWKMNDRRKGISQTPHRSSLVSELGSLSLEFTRLSQLTGNPKYYDAVQRIMDLFAAQQDRTHLPGLWPVVVNAEAADFTGGTGFTIGGMADSLYEYLPKQFLLLGGAVPAYRTMYLKALAAMSEHLFFRPLTKSAKPLLFPGDKNTNGKLPADTVRTLPKVQHLGCFAGGMVGLAARLFDRPADMAVAEQLVEGCLWAYESAPFGIMPEIMSVAHCATGAASAPCVWDEKTWLGEVAAKQRPGGPKKNQGDVDNFNVAKVVDDQRLVPGVLRYEDRRYILRPEAIESVFILYRLTGDAALMDRAWGMFESIVKVTQTSIAHTAVDDCTRPLETWADSMESFWLAETLKYFYLIFEDPQVVSLDTYVLNTEAHPLRRPA</sequence>
<dbReference type="GO" id="GO:0005783">
    <property type="term" value="C:endoplasmic reticulum"/>
    <property type="evidence" value="ECO:0007669"/>
    <property type="project" value="TreeGrafter"/>
</dbReference>
<evidence type="ECO:0000256" key="7">
    <source>
        <dbReference type="PIRSR" id="PIRSR601382-2"/>
    </source>
</evidence>
<proteinExistence type="inferred from homology"/>
<dbReference type="Pfam" id="PF01532">
    <property type="entry name" value="Glyco_hydro_47"/>
    <property type="match status" value="1"/>
</dbReference>
<dbReference type="VEuPathDB" id="FungiDB:SPBR_08296"/>
<evidence type="ECO:0000313" key="11">
    <source>
        <dbReference type="Proteomes" id="UP000031575"/>
    </source>
</evidence>
<dbReference type="RefSeq" id="XP_040614502.1">
    <property type="nucleotide sequence ID" value="XM_040766534.1"/>
</dbReference>
<dbReference type="PRINTS" id="PR00747">
    <property type="entry name" value="GLYHDRLASE47"/>
</dbReference>
<comment type="caution">
    <text evidence="10">The sequence shown here is derived from an EMBL/GenBank/DDBJ whole genome shotgun (WGS) entry which is preliminary data.</text>
</comment>
<feature type="binding site" evidence="7">
    <location>
        <position position="618"/>
    </location>
    <ligand>
        <name>Ca(2+)</name>
        <dbReference type="ChEBI" id="CHEBI:29108"/>
    </ligand>
</feature>
<dbReference type="OrthoDB" id="8118055at2759"/>
<comment type="similarity">
    <text evidence="3 9">Belongs to the glycosyl hydrolase 47 family.</text>
</comment>
<dbReference type="PANTHER" id="PTHR11742">
    <property type="entry name" value="MANNOSYL-OLIGOSACCHARIDE ALPHA-1,2-MANNOSIDASE-RELATED"/>
    <property type="match status" value="1"/>
</dbReference>
<evidence type="ECO:0000256" key="9">
    <source>
        <dbReference type="RuleBase" id="RU361193"/>
    </source>
</evidence>
<dbReference type="GO" id="GO:0036503">
    <property type="term" value="P:ERAD pathway"/>
    <property type="evidence" value="ECO:0007669"/>
    <property type="project" value="UniProtKB-ARBA"/>
</dbReference>
<keyword evidence="7" id="KW-0106">Calcium</keyword>
<organism evidence="10 11">
    <name type="scientific">Sporothrix brasiliensis 5110</name>
    <dbReference type="NCBI Taxonomy" id="1398154"/>
    <lineage>
        <taxon>Eukaryota</taxon>
        <taxon>Fungi</taxon>
        <taxon>Dikarya</taxon>
        <taxon>Ascomycota</taxon>
        <taxon>Pezizomycotina</taxon>
        <taxon>Sordariomycetes</taxon>
        <taxon>Sordariomycetidae</taxon>
        <taxon>Ophiostomatales</taxon>
        <taxon>Ophiostomataceae</taxon>
        <taxon>Sporothrix</taxon>
    </lineage>
</organism>
<dbReference type="GO" id="GO:0016020">
    <property type="term" value="C:membrane"/>
    <property type="evidence" value="ECO:0007669"/>
    <property type="project" value="InterPro"/>
</dbReference>
<protein>
    <recommendedName>
        <fullName evidence="9">alpha-1,2-Mannosidase</fullName>
        <ecNumber evidence="9">3.2.1.-</ecNumber>
    </recommendedName>
</protein>
<dbReference type="InterPro" id="IPR012341">
    <property type="entry name" value="6hp_glycosidase-like_sf"/>
</dbReference>
<evidence type="ECO:0000256" key="8">
    <source>
        <dbReference type="PIRSR" id="PIRSR601382-3"/>
    </source>
</evidence>
<keyword evidence="11" id="KW-1185">Reference proteome</keyword>
<dbReference type="GO" id="GO:0005509">
    <property type="term" value="F:calcium ion binding"/>
    <property type="evidence" value="ECO:0007669"/>
    <property type="project" value="InterPro"/>
</dbReference>
<feature type="disulfide bond" evidence="8">
    <location>
        <begin position="415"/>
        <end position="444"/>
    </location>
</feature>
<dbReference type="Gene3D" id="1.50.10.10">
    <property type="match status" value="1"/>
</dbReference>
<keyword evidence="4 9" id="KW-0378">Hydrolase</keyword>